<keyword evidence="1" id="KW-0648">Protein biosynthesis</keyword>
<dbReference type="GO" id="GO:0017102">
    <property type="term" value="C:methionyl glutamyl tRNA synthetase complex"/>
    <property type="evidence" value="ECO:0007669"/>
    <property type="project" value="TreeGrafter"/>
</dbReference>
<dbReference type="GO" id="GO:0005829">
    <property type="term" value="C:cytosol"/>
    <property type="evidence" value="ECO:0007669"/>
    <property type="project" value="TreeGrafter"/>
</dbReference>
<dbReference type="GO" id="GO:0006424">
    <property type="term" value="P:glutamyl-tRNA aminoacylation"/>
    <property type="evidence" value="ECO:0007669"/>
    <property type="project" value="TreeGrafter"/>
</dbReference>
<evidence type="ECO:0000256" key="1">
    <source>
        <dbReference type="ARBA" id="ARBA00022917"/>
    </source>
</evidence>
<evidence type="ECO:0000313" key="2">
    <source>
        <dbReference type="EMBL" id="RDB21829.1"/>
    </source>
</evidence>
<accession>A0A369JI13</accession>
<dbReference type="OrthoDB" id="10250478at2759"/>
<keyword evidence="3" id="KW-1185">Reference proteome</keyword>
<dbReference type="PANTHER" id="PTHR43097">
    <property type="entry name" value="GLUTAMINE-TRNA LIGASE"/>
    <property type="match status" value="1"/>
</dbReference>
<dbReference type="AlphaFoldDB" id="A0A369JI13"/>
<proteinExistence type="predicted"/>
<dbReference type="Proteomes" id="UP000076154">
    <property type="component" value="Unassembled WGS sequence"/>
</dbReference>
<dbReference type="Gene3D" id="3.40.50.620">
    <property type="entry name" value="HUPs"/>
    <property type="match status" value="1"/>
</dbReference>
<reference evidence="2" key="1">
    <citation type="submission" date="2018-04" db="EMBL/GenBank/DDBJ databases">
        <title>Whole genome sequencing of Hypsizygus marmoreus.</title>
        <authorList>
            <person name="Choi I.-G."/>
            <person name="Min B."/>
            <person name="Kim J.-G."/>
            <person name="Kim S."/>
            <person name="Oh Y.-L."/>
            <person name="Kong W.-S."/>
            <person name="Park H."/>
            <person name="Jeong J."/>
            <person name="Song E.-S."/>
        </authorList>
    </citation>
    <scope>NUCLEOTIDE SEQUENCE [LARGE SCALE GENOMIC DNA]</scope>
    <source>
        <strain evidence="2">51987-8</strain>
    </source>
</reference>
<dbReference type="InterPro" id="IPR050132">
    <property type="entry name" value="Gln/Glu-tRNA_Ligase"/>
</dbReference>
<name>A0A369JI13_HYPMA</name>
<organism evidence="2 3">
    <name type="scientific">Hypsizygus marmoreus</name>
    <name type="common">White beech mushroom</name>
    <name type="synonym">Agaricus marmoreus</name>
    <dbReference type="NCBI Taxonomy" id="39966"/>
    <lineage>
        <taxon>Eukaryota</taxon>
        <taxon>Fungi</taxon>
        <taxon>Dikarya</taxon>
        <taxon>Basidiomycota</taxon>
        <taxon>Agaricomycotina</taxon>
        <taxon>Agaricomycetes</taxon>
        <taxon>Agaricomycetidae</taxon>
        <taxon>Agaricales</taxon>
        <taxon>Tricholomatineae</taxon>
        <taxon>Lyophyllaceae</taxon>
        <taxon>Hypsizygus</taxon>
    </lineage>
</organism>
<sequence length="87" mass="9674">MIKALYLRSVGIWDFSRIDFDYTVLSKRKLQKFIDKGLVHGRDDSLLSYCSRNSATWYGHGSSPTVHVTAGSIAVLTHPGAGLNYGR</sequence>
<dbReference type="InterPro" id="IPR014729">
    <property type="entry name" value="Rossmann-like_a/b/a_fold"/>
</dbReference>
<dbReference type="InParanoid" id="A0A369JI13"/>
<comment type="caution">
    <text evidence="2">The sequence shown here is derived from an EMBL/GenBank/DDBJ whole genome shotgun (WGS) entry which is preliminary data.</text>
</comment>
<dbReference type="STRING" id="39966.A0A369JI13"/>
<protein>
    <submittedName>
        <fullName evidence="2">Uncharacterized protein</fullName>
    </submittedName>
</protein>
<evidence type="ECO:0000313" key="3">
    <source>
        <dbReference type="Proteomes" id="UP000076154"/>
    </source>
</evidence>
<dbReference type="GO" id="GO:0004818">
    <property type="term" value="F:glutamate-tRNA ligase activity"/>
    <property type="evidence" value="ECO:0007669"/>
    <property type="project" value="TreeGrafter"/>
</dbReference>
<gene>
    <name evidence="2" type="ORF">Hypma_011070</name>
</gene>
<dbReference type="PANTHER" id="PTHR43097:SF5">
    <property type="entry name" value="GLUTAMATE--TRNA LIGASE"/>
    <property type="match status" value="1"/>
</dbReference>
<dbReference type="EMBL" id="LUEZ02000053">
    <property type="protein sequence ID" value="RDB21829.1"/>
    <property type="molecule type" value="Genomic_DNA"/>
</dbReference>